<feature type="active site" evidence="7">
    <location>
        <position position="240"/>
    </location>
</feature>
<organism evidence="10 11">
    <name type="scientific">Nonomuraea soli</name>
    <dbReference type="NCBI Taxonomy" id="1032476"/>
    <lineage>
        <taxon>Bacteria</taxon>
        <taxon>Bacillati</taxon>
        <taxon>Actinomycetota</taxon>
        <taxon>Actinomycetes</taxon>
        <taxon>Streptosporangiales</taxon>
        <taxon>Streptosporangiaceae</taxon>
        <taxon>Nonomuraea</taxon>
    </lineage>
</organism>
<comment type="similarity">
    <text evidence="2">Belongs to the 'GDXG' lipolytic enzyme family.</text>
</comment>
<dbReference type="EMBL" id="JACDUR010000006">
    <property type="protein sequence ID" value="MBA2894317.1"/>
    <property type="molecule type" value="Genomic_DNA"/>
</dbReference>
<evidence type="ECO:0000313" key="11">
    <source>
        <dbReference type="Proteomes" id="UP000530928"/>
    </source>
</evidence>
<dbReference type="FunFam" id="1.10.10.10:FF:000001">
    <property type="entry name" value="LysR family transcriptional regulator"/>
    <property type="match status" value="1"/>
</dbReference>
<dbReference type="InterPro" id="IPR036388">
    <property type="entry name" value="WH-like_DNA-bd_sf"/>
</dbReference>
<dbReference type="PANTHER" id="PTHR48081">
    <property type="entry name" value="AB HYDROLASE SUPERFAMILY PROTEIN C4A8.06C"/>
    <property type="match status" value="1"/>
</dbReference>
<dbReference type="Pfam" id="PF07859">
    <property type="entry name" value="Abhydrolase_3"/>
    <property type="match status" value="1"/>
</dbReference>
<evidence type="ECO:0000259" key="9">
    <source>
        <dbReference type="PROSITE" id="PS50931"/>
    </source>
</evidence>
<dbReference type="SUPFAM" id="SSF46785">
    <property type="entry name" value="Winged helix' DNA-binding domain"/>
    <property type="match status" value="1"/>
</dbReference>
<dbReference type="InterPro" id="IPR033140">
    <property type="entry name" value="Lipase_GDXG_put_SER_AS"/>
</dbReference>
<sequence>MDGRLLALPQAPDTIELRHLRSFVAVADELNFGRAATRLHLSQPALSRQIQALERLVGCDLLRRSTHRVELTAAGGALLDRARRLLADLDEAIVATRSASGELAGRAYRYWHALASRDAGPELEELRRVCETMHAEFAPPETTVRPVNAGGVSCFQVGTGHEPATVLYLHGGAYVMGSAYGYRHVAGALAVASGAATLVPEYRLAPEHPFPAALEDVTRAYQWMLEQAGDPGRLVVAGDSSGAGLALSLLLSLKRQGAPMPGGVVLFCPGVDMCRDSLAQSDSAISLDLLRRFVSAYLAEHPPEDPVVSPLSADLSGLPPMLIQGGTDDPFVDDAERLAGHARGHGVEVRLELYPVATHSFQIFWSFLPEAAEAIASAGEFVREAGRGSKDGHGRPHPGIKKSN</sequence>
<reference evidence="10 11" key="1">
    <citation type="submission" date="2020-07" db="EMBL/GenBank/DDBJ databases">
        <title>Genomic Encyclopedia of Type Strains, Phase IV (KMG-IV): sequencing the most valuable type-strain genomes for metagenomic binning, comparative biology and taxonomic classification.</title>
        <authorList>
            <person name="Goeker M."/>
        </authorList>
    </citation>
    <scope>NUCLEOTIDE SEQUENCE [LARGE SCALE GENOMIC DNA]</scope>
    <source>
        <strain evidence="10 11">DSM 45533</strain>
    </source>
</reference>
<evidence type="ECO:0000256" key="7">
    <source>
        <dbReference type="PROSITE-ProRule" id="PRU10038"/>
    </source>
</evidence>
<evidence type="ECO:0000256" key="3">
    <source>
        <dbReference type="ARBA" id="ARBA00022801"/>
    </source>
</evidence>
<evidence type="ECO:0000313" key="10">
    <source>
        <dbReference type="EMBL" id="MBA2894317.1"/>
    </source>
</evidence>
<dbReference type="InterPro" id="IPR000847">
    <property type="entry name" value="LysR_HTH_N"/>
</dbReference>
<feature type="domain" description="HTH lysR-type" evidence="9">
    <location>
        <begin position="15"/>
        <end position="72"/>
    </location>
</feature>
<feature type="compositionally biased region" description="Basic and acidic residues" evidence="8">
    <location>
        <begin position="385"/>
        <end position="394"/>
    </location>
</feature>
<feature type="region of interest" description="Disordered" evidence="8">
    <location>
        <begin position="385"/>
        <end position="404"/>
    </location>
</feature>
<dbReference type="Proteomes" id="UP000530928">
    <property type="component" value="Unassembled WGS sequence"/>
</dbReference>
<dbReference type="PROSITE" id="PS01173">
    <property type="entry name" value="LIPASE_GDXG_HIS"/>
    <property type="match status" value="1"/>
</dbReference>
<dbReference type="Gene3D" id="3.40.50.1820">
    <property type="entry name" value="alpha/beta hydrolase"/>
    <property type="match status" value="1"/>
</dbReference>
<feature type="compositionally biased region" description="Basic residues" evidence="8">
    <location>
        <begin position="395"/>
        <end position="404"/>
    </location>
</feature>
<evidence type="ECO:0000256" key="4">
    <source>
        <dbReference type="ARBA" id="ARBA00023015"/>
    </source>
</evidence>
<proteinExistence type="inferred from homology"/>
<evidence type="ECO:0000256" key="8">
    <source>
        <dbReference type="SAM" id="MobiDB-lite"/>
    </source>
</evidence>
<evidence type="ECO:0000256" key="6">
    <source>
        <dbReference type="ARBA" id="ARBA00023163"/>
    </source>
</evidence>
<dbReference type="GO" id="GO:0003677">
    <property type="term" value="F:DNA binding"/>
    <property type="evidence" value="ECO:0007669"/>
    <property type="project" value="UniProtKB-KW"/>
</dbReference>
<keyword evidence="4" id="KW-0805">Transcription regulation</keyword>
<evidence type="ECO:0000256" key="1">
    <source>
        <dbReference type="ARBA" id="ARBA00009437"/>
    </source>
</evidence>
<dbReference type="AlphaFoldDB" id="A0A7W0CNK1"/>
<evidence type="ECO:0000256" key="5">
    <source>
        <dbReference type="ARBA" id="ARBA00023125"/>
    </source>
</evidence>
<dbReference type="PANTHER" id="PTHR48081:SF30">
    <property type="entry name" value="ACETYL-HYDROLASE LIPR-RELATED"/>
    <property type="match status" value="1"/>
</dbReference>
<dbReference type="GO" id="GO:0004806">
    <property type="term" value="F:triacylglycerol lipase activity"/>
    <property type="evidence" value="ECO:0007669"/>
    <property type="project" value="TreeGrafter"/>
</dbReference>
<dbReference type="SUPFAM" id="SSF53474">
    <property type="entry name" value="alpha/beta-Hydrolases"/>
    <property type="match status" value="1"/>
</dbReference>
<dbReference type="Gene3D" id="1.10.10.10">
    <property type="entry name" value="Winged helix-like DNA-binding domain superfamily/Winged helix DNA-binding domain"/>
    <property type="match status" value="1"/>
</dbReference>
<dbReference type="PROSITE" id="PS01174">
    <property type="entry name" value="LIPASE_GDXG_SER"/>
    <property type="match status" value="1"/>
</dbReference>
<accession>A0A7W0CNK1</accession>
<dbReference type="PRINTS" id="PR00039">
    <property type="entry name" value="HTHLYSR"/>
</dbReference>
<dbReference type="InterPro" id="IPR029058">
    <property type="entry name" value="AB_hydrolase_fold"/>
</dbReference>
<keyword evidence="11" id="KW-1185">Reference proteome</keyword>
<dbReference type="InterPro" id="IPR002168">
    <property type="entry name" value="Lipase_GDXG_HIS_AS"/>
</dbReference>
<gene>
    <name evidence="10" type="ORF">HNR30_005689</name>
</gene>
<protein>
    <submittedName>
        <fullName evidence="10">Acetyl esterase/lipase</fullName>
    </submittedName>
</protein>
<comment type="caution">
    <text evidence="10">The sequence shown here is derived from an EMBL/GenBank/DDBJ whole genome shotgun (WGS) entry which is preliminary data.</text>
</comment>
<dbReference type="RefSeq" id="WP_181613110.1">
    <property type="nucleotide sequence ID" value="NZ_BAABAM010000004.1"/>
</dbReference>
<keyword evidence="3" id="KW-0378">Hydrolase</keyword>
<dbReference type="PROSITE" id="PS50931">
    <property type="entry name" value="HTH_LYSR"/>
    <property type="match status" value="1"/>
</dbReference>
<evidence type="ECO:0000256" key="2">
    <source>
        <dbReference type="ARBA" id="ARBA00010515"/>
    </source>
</evidence>
<dbReference type="Pfam" id="PF00126">
    <property type="entry name" value="HTH_1"/>
    <property type="match status" value="1"/>
</dbReference>
<dbReference type="GO" id="GO:0003700">
    <property type="term" value="F:DNA-binding transcription factor activity"/>
    <property type="evidence" value="ECO:0007669"/>
    <property type="project" value="InterPro"/>
</dbReference>
<keyword evidence="6" id="KW-0804">Transcription</keyword>
<dbReference type="InterPro" id="IPR050300">
    <property type="entry name" value="GDXG_lipolytic_enzyme"/>
</dbReference>
<name>A0A7W0CNK1_9ACTN</name>
<keyword evidence="5" id="KW-0238">DNA-binding</keyword>
<comment type="similarity">
    <text evidence="1">Belongs to the LysR transcriptional regulatory family.</text>
</comment>
<dbReference type="InterPro" id="IPR036390">
    <property type="entry name" value="WH_DNA-bd_sf"/>
</dbReference>
<dbReference type="InterPro" id="IPR013094">
    <property type="entry name" value="AB_hydrolase_3"/>
</dbReference>